<accession>A0ABP9S808</accession>
<dbReference type="InterPro" id="IPR006156">
    <property type="entry name" value="Dihydroneopterin_aldolase"/>
</dbReference>
<dbReference type="SUPFAM" id="SSF55620">
    <property type="entry name" value="Tetrahydrobiopterin biosynthesis enzymes-like"/>
    <property type="match status" value="1"/>
</dbReference>
<evidence type="ECO:0000256" key="4">
    <source>
        <dbReference type="ARBA" id="ARBA00022909"/>
    </source>
</evidence>
<dbReference type="PANTHER" id="PTHR42844">
    <property type="entry name" value="DIHYDRONEOPTERIN ALDOLASE 1-RELATED"/>
    <property type="match status" value="1"/>
</dbReference>
<evidence type="ECO:0000256" key="1">
    <source>
        <dbReference type="ARBA" id="ARBA00001353"/>
    </source>
</evidence>
<comment type="pathway">
    <text evidence="2 6">Cofactor biosynthesis; tetrahydrofolate biosynthesis; 2-amino-4-hydroxy-6-hydroxymethyl-7,8-dihydropteridine diphosphate from 7,8-dihydroneopterin triphosphate: step 3/4.</text>
</comment>
<dbReference type="Gene3D" id="3.30.1130.10">
    <property type="match status" value="1"/>
</dbReference>
<organism evidence="8 9">
    <name type="scientific">Ferrimonas gelatinilytica</name>
    <dbReference type="NCBI Taxonomy" id="1255257"/>
    <lineage>
        <taxon>Bacteria</taxon>
        <taxon>Pseudomonadati</taxon>
        <taxon>Pseudomonadota</taxon>
        <taxon>Gammaproteobacteria</taxon>
        <taxon>Alteromonadales</taxon>
        <taxon>Ferrimonadaceae</taxon>
        <taxon>Ferrimonas</taxon>
    </lineage>
</organism>
<dbReference type="Pfam" id="PF02152">
    <property type="entry name" value="FolB"/>
    <property type="match status" value="1"/>
</dbReference>
<comment type="similarity">
    <text evidence="3 6">Belongs to the DHNA family.</text>
</comment>
<dbReference type="CDD" id="cd00534">
    <property type="entry name" value="DHNA_DHNTPE"/>
    <property type="match status" value="1"/>
</dbReference>
<protein>
    <recommendedName>
        <fullName evidence="6">7,8-dihydroneopterin aldolase</fullName>
        <ecNumber evidence="6">4.1.2.25</ecNumber>
    </recommendedName>
</protein>
<gene>
    <name evidence="8" type="primary">folB</name>
    <name evidence="8" type="ORF">GCM10025772_19190</name>
</gene>
<sequence>MTDQVFIEGLECQAVIGVFEWEKQIRQKLVIDLIMGWDNRRAAEGDDYAHALCYDTVSKAVTALVEGHSHELVETVAEKIAALLLADFSVPWARVRVAKPGAVANAANVGVSIERMA</sequence>
<keyword evidence="4 6" id="KW-0289">Folate biosynthesis</keyword>
<feature type="domain" description="Dihydroneopterin aldolase/epimerase" evidence="7">
    <location>
        <begin position="5"/>
        <end position="115"/>
    </location>
</feature>
<comment type="function">
    <text evidence="6">Catalyzes the conversion of 7,8-dihydroneopterin to 6-hydroxymethyl-7,8-dihydropterin.</text>
</comment>
<dbReference type="RefSeq" id="WP_345316837.1">
    <property type="nucleotide sequence ID" value="NZ_BAABLF010000012.1"/>
</dbReference>
<dbReference type="InterPro" id="IPR043133">
    <property type="entry name" value="GTP-CH-I_C/QueF"/>
</dbReference>
<evidence type="ECO:0000313" key="8">
    <source>
        <dbReference type="EMBL" id="GAA5191700.1"/>
    </source>
</evidence>
<dbReference type="InterPro" id="IPR006157">
    <property type="entry name" value="FolB_dom"/>
</dbReference>
<reference evidence="9" key="1">
    <citation type="journal article" date="2019" name="Int. J. Syst. Evol. Microbiol.">
        <title>The Global Catalogue of Microorganisms (GCM) 10K type strain sequencing project: providing services to taxonomists for standard genome sequencing and annotation.</title>
        <authorList>
            <consortium name="The Broad Institute Genomics Platform"/>
            <consortium name="The Broad Institute Genome Sequencing Center for Infectious Disease"/>
            <person name="Wu L."/>
            <person name="Ma J."/>
        </authorList>
    </citation>
    <scope>NUCLEOTIDE SEQUENCE [LARGE SCALE GENOMIC DNA]</scope>
    <source>
        <strain evidence="9">JCM 18720</strain>
    </source>
</reference>
<dbReference type="NCBIfam" id="TIGR00526">
    <property type="entry name" value="folB_dom"/>
    <property type="match status" value="1"/>
</dbReference>
<name>A0ABP9S808_9GAMM</name>
<evidence type="ECO:0000313" key="9">
    <source>
        <dbReference type="Proteomes" id="UP001501600"/>
    </source>
</evidence>
<dbReference type="PANTHER" id="PTHR42844:SF1">
    <property type="entry name" value="DIHYDRONEOPTERIN ALDOLASE 1-RELATED"/>
    <property type="match status" value="1"/>
</dbReference>
<comment type="caution">
    <text evidence="8">The sequence shown here is derived from an EMBL/GenBank/DDBJ whole genome shotgun (WGS) entry which is preliminary data.</text>
</comment>
<evidence type="ECO:0000256" key="5">
    <source>
        <dbReference type="ARBA" id="ARBA00023239"/>
    </source>
</evidence>
<evidence type="ECO:0000256" key="2">
    <source>
        <dbReference type="ARBA" id="ARBA00005013"/>
    </source>
</evidence>
<dbReference type="NCBIfam" id="TIGR00525">
    <property type="entry name" value="folB"/>
    <property type="match status" value="1"/>
</dbReference>
<evidence type="ECO:0000256" key="6">
    <source>
        <dbReference type="RuleBase" id="RU362079"/>
    </source>
</evidence>
<dbReference type="EC" id="4.1.2.25" evidence="6"/>
<evidence type="ECO:0000259" key="7">
    <source>
        <dbReference type="SMART" id="SM00905"/>
    </source>
</evidence>
<keyword evidence="5 6" id="KW-0456">Lyase</keyword>
<dbReference type="EMBL" id="BAABLF010000012">
    <property type="protein sequence ID" value="GAA5191700.1"/>
    <property type="molecule type" value="Genomic_DNA"/>
</dbReference>
<proteinExistence type="inferred from homology"/>
<evidence type="ECO:0000256" key="3">
    <source>
        <dbReference type="ARBA" id="ARBA00005708"/>
    </source>
</evidence>
<keyword evidence="9" id="KW-1185">Reference proteome</keyword>
<dbReference type="Proteomes" id="UP001501600">
    <property type="component" value="Unassembled WGS sequence"/>
</dbReference>
<dbReference type="SMART" id="SM00905">
    <property type="entry name" value="FolB"/>
    <property type="match status" value="1"/>
</dbReference>
<comment type="catalytic activity">
    <reaction evidence="1 6">
        <text>7,8-dihydroneopterin = 6-hydroxymethyl-7,8-dihydropterin + glycolaldehyde</text>
        <dbReference type="Rhea" id="RHEA:10540"/>
        <dbReference type="ChEBI" id="CHEBI:17001"/>
        <dbReference type="ChEBI" id="CHEBI:17071"/>
        <dbReference type="ChEBI" id="CHEBI:44841"/>
        <dbReference type="EC" id="4.1.2.25"/>
    </reaction>
</comment>